<dbReference type="EMBL" id="QLQD01000039">
    <property type="protein sequence ID" value="RLU57557.1"/>
    <property type="molecule type" value="Genomic_DNA"/>
</dbReference>
<sequence length="276" mass="31849">MTTKKHFPISYFAYSMTPKAIFSHRDSFRWWQNFLLIVFLNALIMIPVTLHYAQLKTYSVEKIVNRALDPITDKTFLAFSQGEITANRYQGNSQLIRDGQVALAVLPSPQEKERLKAKKLRHIILTEKRWIFVTPEGKMMTAQVSGKEMSLKQFKDVKAVKQFINDQWYQSNKASLLAYLLLSFSLLIYFATFLVIGLGTLFLSLSRKSRLFDIKSYSECFGLMVNCFALPTLVSVGISLFASNPLFVMHTQVFGTLLMLTLVFYKTHFRDDIRAY</sequence>
<accession>A0A3L8GLV3</accession>
<dbReference type="KEGG" id="siz:SI82_03780"/>
<keyword evidence="1" id="KW-0472">Membrane</keyword>
<organism evidence="3 5">
    <name type="scientific">Streptococcus iniae</name>
    <name type="common">Streptococcus shiloi</name>
    <dbReference type="NCBI Taxonomy" id="1346"/>
    <lineage>
        <taxon>Bacteria</taxon>
        <taxon>Bacillati</taxon>
        <taxon>Bacillota</taxon>
        <taxon>Bacilli</taxon>
        <taxon>Lactobacillales</taxon>
        <taxon>Streptococcaceae</taxon>
        <taxon>Streptococcus</taxon>
    </lineage>
</organism>
<keyword evidence="1" id="KW-1133">Transmembrane helix</keyword>
<dbReference type="Proteomes" id="UP000269148">
    <property type="component" value="Unassembled WGS sequence"/>
</dbReference>
<gene>
    <name evidence="3" type="ORF">DIY07_03980</name>
    <name evidence="2" type="ORF">DQ08_03550</name>
</gene>
<reference evidence="2 4" key="1">
    <citation type="journal article" date="2014" name="Genome Announc.">
        <title>Complete Genome Sequence of a Virulent Strain, Streptococcus iniae ISET0901, Isolated from Diseased Tilapia.</title>
        <authorList>
            <person name="Pridgeon J.W."/>
            <person name="Zhang D."/>
            <person name="Zhang L."/>
        </authorList>
    </citation>
    <scope>NUCLEOTIDE SEQUENCE [LARGE SCALE GENOMIC DNA]</scope>
    <source>
        <strain evidence="2 4">ISET0901</strain>
    </source>
</reference>
<dbReference type="Proteomes" id="UP000025245">
    <property type="component" value="Chromosome"/>
</dbReference>
<dbReference type="STRING" id="1346.BMF34_03670"/>
<dbReference type="GeneID" id="35764911"/>
<protein>
    <submittedName>
        <fullName evidence="3">Maltodextrose utilization protein malA</fullName>
    </submittedName>
</protein>
<dbReference type="AlphaFoldDB" id="A0A3L8GLV3"/>
<dbReference type="RefSeq" id="WP_003099166.1">
    <property type="nucleotide sequence ID" value="NZ_CP010783.1"/>
</dbReference>
<reference evidence="3 5" key="2">
    <citation type="submission" date="2018-06" db="EMBL/GenBank/DDBJ databases">
        <title>Mutators as drivers of adaptation in pathogenic bacteria and a risk factor for host jumps and vaccine escape.</title>
        <authorList>
            <person name="Barnes A.C."/>
            <person name="Silayeva O."/>
        </authorList>
    </citation>
    <scope>NUCLEOTIDE SEQUENCE [LARGE SCALE GENOMIC DNA]</scope>
    <source>
        <strain evidence="3 5">QMA0445</strain>
    </source>
</reference>
<feature type="transmembrane region" description="Helical" evidence="1">
    <location>
        <begin position="176"/>
        <end position="205"/>
    </location>
</feature>
<evidence type="ECO:0000313" key="2">
    <source>
        <dbReference type="EMBL" id="AHY15550.1"/>
    </source>
</evidence>
<evidence type="ECO:0000256" key="1">
    <source>
        <dbReference type="SAM" id="Phobius"/>
    </source>
</evidence>
<name>A0A3L8GLV3_STRIN</name>
<dbReference type="OrthoDB" id="2236777at2"/>
<evidence type="ECO:0000313" key="3">
    <source>
        <dbReference type="EMBL" id="RLU57557.1"/>
    </source>
</evidence>
<evidence type="ECO:0000313" key="4">
    <source>
        <dbReference type="Proteomes" id="UP000025245"/>
    </source>
</evidence>
<keyword evidence="4" id="KW-1185">Reference proteome</keyword>
<proteinExistence type="predicted"/>
<feature type="transmembrane region" description="Helical" evidence="1">
    <location>
        <begin position="217"/>
        <end position="241"/>
    </location>
</feature>
<evidence type="ECO:0000313" key="5">
    <source>
        <dbReference type="Proteomes" id="UP000269148"/>
    </source>
</evidence>
<keyword evidence="1" id="KW-0812">Transmembrane</keyword>
<dbReference type="KEGG" id="sio:DW64_03545"/>
<feature type="transmembrane region" description="Helical" evidence="1">
    <location>
        <begin position="34"/>
        <end position="53"/>
    </location>
</feature>
<dbReference type="KEGG" id="siq:DQ08_03550"/>
<dbReference type="EMBL" id="CP007586">
    <property type="protein sequence ID" value="AHY15550.1"/>
    <property type="molecule type" value="Genomic_DNA"/>
</dbReference>
<feature type="transmembrane region" description="Helical" evidence="1">
    <location>
        <begin position="247"/>
        <end position="265"/>
    </location>
</feature>